<reference evidence="3 4" key="1">
    <citation type="submission" date="2019-12" db="EMBL/GenBank/DDBJ databases">
        <title>Streptomyces sp. strain T44 isolated from rhizosphere soil of Broussonetia papyrifera.</title>
        <authorList>
            <person name="Mo P."/>
        </authorList>
    </citation>
    <scope>NUCLEOTIDE SEQUENCE [LARGE SCALE GENOMIC DNA]</scope>
    <source>
        <strain evidence="3 4">T44</strain>
    </source>
</reference>
<dbReference type="RefSeq" id="WP_158926565.1">
    <property type="nucleotide sequence ID" value="NZ_CP047020.1"/>
</dbReference>
<dbReference type="AlphaFoldDB" id="A0A6I6NHR7"/>
<dbReference type="KEGG" id="sbro:GQF42_34630"/>
<evidence type="ECO:0000256" key="1">
    <source>
        <dbReference type="PROSITE-ProRule" id="PRU00339"/>
    </source>
</evidence>
<dbReference type="SUPFAM" id="SSF48452">
    <property type="entry name" value="TPR-like"/>
    <property type="match status" value="1"/>
</dbReference>
<feature type="repeat" description="TPR" evidence="1">
    <location>
        <begin position="475"/>
        <end position="508"/>
    </location>
</feature>
<dbReference type="Pfam" id="PF17128">
    <property type="entry name" value="DUF5107"/>
    <property type="match status" value="1"/>
</dbReference>
<evidence type="ECO:0000313" key="3">
    <source>
        <dbReference type="EMBL" id="QHA07766.1"/>
    </source>
</evidence>
<sequence>MVIVTRIRREVLTLPAAQLGPDNPLPPLHLLDEVHRVDDRDLDGLPRDMARQLAHEPLTSLLPVRVRDGYGRSRAPRALDALVIENDRLRATVLPGLGGRVASLLHLPTGRELLYRNPVFQPANFALNGAWYSGGIEWNIGATGHTTLSCAPLHAARVTAPDGGEMLRLWEWERLRDLPFQVDLWLPDGSDFLYVAVRVRNPHERPAPAYWWSNTAVPEERRILAPADEAWQFGYERRLRRVPVPSYDGVDRTHPLNSPYAADYFYEVPDGRRRWIAAVDADGHGLVQTSTDTLRGRKLFVWGHLPGGRRWQQWLTEPGTGGYCEIQAGLARTQLEHVRLEAESEVSWLEAYGPLDTPADGDWARAVQGAEERLETALPPARVEEAYAAWQSCADTEPGEILAAGSGWGALEVLRADWKLPGTPFAESTLTEAQAPWRELLRTGSLPEPRRVRPPGETLVAPHWRDMLETAPATPHTEYHLGIAQWHAGDRAQAVRSWERALQLAPSLWPLLRCLAVADQTVGHHERAAERYAEAFDDLCRERRDDGEVWTAALAALGRETLRALLRARRTADARAVWDRLLPAVRERGRFRLLQAELLLAEGRPDHARAVFDAGFEVADLREGEEAIGRLWARLTDEPLPARHDFRMRPDQA</sequence>
<protein>
    <submittedName>
        <fullName evidence="3">DUF5107 domain-containing protein</fullName>
    </submittedName>
</protein>
<dbReference type="InterPro" id="IPR033396">
    <property type="entry name" value="DUF5107"/>
</dbReference>
<dbReference type="PROSITE" id="PS50005">
    <property type="entry name" value="TPR"/>
    <property type="match status" value="1"/>
</dbReference>
<dbReference type="Gene3D" id="1.25.40.10">
    <property type="entry name" value="Tetratricopeptide repeat domain"/>
    <property type="match status" value="1"/>
</dbReference>
<evidence type="ECO:0000313" key="4">
    <source>
        <dbReference type="Proteomes" id="UP000436138"/>
    </source>
</evidence>
<evidence type="ECO:0000259" key="2">
    <source>
        <dbReference type="Pfam" id="PF17128"/>
    </source>
</evidence>
<name>A0A6I6NHR7_9ACTN</name>
<gene>
    <name evidence="3" type="ORF">GQF42_34630</name>
</gene>
<dbReference type="InterPro" id="IPR011990">
    <property type="entry name" value="TPR-like_helical_dom_sf"/>
</dbReference>
<keyword evidence="1" id="KW-0802">TPR repeat</keyword>
<keyword evidence="4" id="KW-1185">Reference proteome</keyword>
<feature type="domain" description="DUF5107" evidence="2">
    <location>
        <begin position="61"/>
        <end position="337"/>
    </location>
</feature>
<dbReference type="EMBL" id="CP047020">
    <property type="protein sequence ID" value="QHA07766.1"/>
    <property type="molecule type" value="Genomic_DNA"/>
</dbReference>
<dbReference type="Proteomes" id="UP000436138">
    <property type="component" value="Chromosome"/>
</dbReference>
<organism evidence="3 4">
    <name type="scientific">Streptomyces broussonetiae</name>
    <dbReference type="NCBI Taxonomy" id="2686304"/>
    <lineage>
        <taxon>Bacteria</taxon>
        <taxon>Bacillati</taxon>
        <taxon>Actinomycetota</taxon>
        <taxon>Actinomycetes</taxon>
        <taxon>Kitasatosporales</taxon>
        <taxon>Streptomycetaceae</taxon>
        <taxon>Streptomyces</taxon>
    </lineage>
</organism>
<dbReference type="InterPro" id="IPR019734">
    <property type="entry name" value="TPR_rpt"/>
</dbReference>
<proteinExistence type="predicted"/>
<accession>A0A6I6NHR7</accession>